<accession>A0A430BZ93</accession>
<evidence type="ECO:0000313" key="1">
    <source>
        <dbReference type="EMBL" id="RSU58024.1"/>
    </source>
</evidence>
<dbReference type="RefSeq" id="WP_125997826.1">
    <property type="nucleotide sequence ID" value="NZ_QRAL01000006.1"/>
</dbReference>
<reference evidence="1 2" key="1">
    <citation type="submission" date="2018-07" db="EMBL/GenBank/DDBJ databases">
        <title>Genomic and Epidemiologic Investigation of an Indolent Hospital Outbreak.</title>
        <authorList>
            <person name="Johnson R.C."/>
            <person name="Deming C."/>
            <person name="Conlan S."/>
            <person name="Zellmer C.J."/>
            <person name="Michelin A.V."/>
            <person name="Lee-Lin S."/>
            <person name="Thomas P.J."/>
            <person name="Park M."/>
            <person name="Weingarten R.A."/>
            <person name="Less J."/>
            <person name="Dekker J.P."/>
            <person name="Frank K.M."/>
            <person name="Musser K.A."/>
            <person name="Mcquiston J.R."/>
            <person name="Henderson D.K."/>
            <person name="Lau A.F."/>
            <person name="Palmore T.N."/>
            <person name="Segre J.A."/>
        </authorList>
    </citation>
    <scope>NUCLEOTIDE SEQUENCE [LARGE SCALE GENOMIC DNA]</scope>
    <source>
        <strain evidence="1 2">SK-NIH.Env6_1116</strain>
    </source>
</reference>
<proteinExistence type="predicted"/>
<dbReference type="AlphaFoldDB" id="A0A430BZ93"/>
<dbReference type="Proteomes" id="UP000287401">
    <property type="component" value="Unassembled WGS sequence"/>
</dbReference>
<organism evidence="1 2">
    <name type="scientific">Sphingobium yanoikuyae</name>
    <name type="common">Sphingomonas yanoikuyae</name>
    <dbReference type="NCBI Taxonomy" id="13690"/>
    <lineage>
        <taxon>Bacteria</taxon>
        <taxon>Pseudomonadati</taxon>
        <taxon>Pseudomonadota</taxon>
        <taxon>Alphaproteobacteria</taxon>
        <taxon>Sphingomonadales</taxon>
        <taxon>Sphingomonadaceae</taxon>
        <taxon>Sphingobium</taxon>
    </lineage>
</organism>
<dbReference type="EMBL" id="QRAL01000006">
    <property type="protein sequence ID" value="RSU58024.1"/>
    <property type="molecule type" value="Genomic_DNA"/>
</dbReference>
<name>A0A430BZ93_SPHYA</name>
<sequence length="67" mass="7692">MASRAKRLPTSVPVPVDEDFIPKFLEGGWARVSRIWGAKRAQVWVRVIGLDRLQAMRRDYLAGRRKG</sequence>
<protein>
    <submittedName>
        <fullName evidence="1">Uncharacterized protein</fullName>
    </submittedName>
</protein>
<gene>
    <name evidence="1" type="ORF">DAH51_07210</name>
</gene>
<comment type="caution">
    <text evidence="1">The sequence shown here is derived from an EMBL/GenBank/DDBJ whole genome shotgun (WGS) entry which is preliminary data.</text>
</comment>
<evidence type="ECO:0000313" key="2">
    <source>
        <dbReference type="Proteomes" id="UP000287401"/>
    </source>
</evidence>